<dbReference type="AlphaFoldDB" id="A0A2H3CZQ3"/>
<evidence type="ECO:0000313" key="2">
    <source>
        <dbReference type="Proteomes" id="UP000217790"/>
    </source>
</evidence>
<dbReference type="STRING" id="47427.A0A2H3CZQ3"/>
<sequence>MILADFHIQIYPTKGLWAYMEHYWNTESWADVTILGLMHYILVFRNMYDFDDGDIPIICMDWDKELVDAAMDYWDNLNVNRWTKEERETNFDLCVRALLLDEKVDYVPPFIMIQEARKCGKARALFTHSCHCPPPAVLDTLPNTCGSATCTNSKCVGLWRMEAFGTLHYPSPMVRDLERYNDGIVYNYWGCEVEM</sequence>
<dbReference type="Proteomes" id="UP000217790">
    <property type="component" value="Unassembled WGS sequence"/>
</dbReference>
<gene>
    <name evidence="1" type="ORF">ARMGADRAFT_777134</name>
</gene>
<name>A0A2H3CZQ3_ARMGA</name>
<accession>A0A2H3CZQ3</accession>
<dbReference type="EMBL" id="KZ293728">
    <property type="protein sequence ID" value="PBK81583.1"/>
    <property type="molecule type" value="Genomic_DNA"/>
</dbReference>
<evidence type="ECO:0000313" key="1">
    <source>
        <dbReference type="EMBL" id="PBK81583.1"/>
    </source>
</evidence>
<keyword evidence="2" id="KW-1185">Reference proteome</keyword>
<reference evidence="2" key="1">
    <citation type="journal article" date="2017" name="Nat. Ecol. Evol.">
        <title>Genome expansion and lineage-specific genetic innovations in the forest pathogenic fungi Armillaria.</title>
        <authorList>
            <person name="Sipos G."/>
            <person name="Prasanna A.N."/>
            <person name="Walter M.C."/>
            <person name="O'Connor E."/>
            <person name="Balint B."/>
            <person name="Krizsan K."/>
            <person name="Kiss B."/>
            <person name="Hess J."/>
            <person name="Varga T."/>
            <person name="Slot J."/>
            <person name="Riley R."/>
            <person name="Boka B."/>
            <person name="Rigling D."/>
            <person name="Barry K."/>
            <person name="Lee J."/>
            <person name="Mihaltcheva S."/>
            <person name="LaButti K."/>
            <person name="Lipzen A."/>
            <person name="Waldron R."/>
            <person name="Moloney N.M."/>
            <person name="Sperisen C."/>
            <person name="Kredics L."/>
            <person name="Vagvoelgyi C."/>
            <person name="Patrignani A."/>
            <person name="Fitzpatrick D."/>
            <person name="Nagy I."/>
            <person name="Doyle S."/>
            <person name="Anderson J.B."/>
            <person name="Grigoriev I.V."/>
            <person name="Gueldener U."/>
            <person name="Muensterkoetter M."/>
            <person name="Nagy L.G."/>
        </authorList>
    </citation>
    <scope>NUCLEOTIDE SEQUENCE [LARGE SCALE GENOMIC DNA]</scope>
    <source>
        <strain evidence="2">Ar21-2</strain>
    </source>
</reference>
<organism evidence="1 2">
    <name type="scientific">Armillaria gallica</name>
    <name type="common">Bulbous honey fungus</name>
    <name type="synonym">Armillaria bulbosa</name>
    <dbReference type="NCBI Taxonomy" id="47427"/>
    <lineage>
        <taxon>Eukaryota</taxon>
        <taxon>Fungi</taxon>
        <taxon>Dikarya</taxon>
        <taxon>Basidiomycota</taxon>
        <taxon>Agaricomycotina</taxon>
        <taxon>Agaricomycetes</taxon>
        <taxon>Agaricomycetidae</taxon>
        <taxon>Agaricales</taxon>
        <taxon>Marasmiineae</taxon>
        <taxon>Physalacriaceae</taxon>
        <taxon>Armillaria</taxon>
    </lineage>
</organism>
<protein>
    <submittedName>
        <fullName evidence="1">Uncharacterized protein</fullName>
    </submittedName>
</protein>
<dbReference type="OrthoDB" id="432970at2759"/>
<proteinExistence type="predicted"/>
<dbReference type="InParanoid" id="A0A2H3CZQ3"/>